<evidence type="ECO:0000259" key="7">
    <source>
        <dbReference type="PROSITE" id="PS50850"/>
    </source>
</evidence>
<feature type="transmembrane region" description="Helical" evidence="6">
    <location>
        <begin position="320"/>
        <end position="344"/>
    </location>
</feature>
<feature type="transmembrane region" description="Helical" evidence="6">
    <location>
        <begin position="21"/>
        <end position="40"/>
    </location>
</feature>
<dbReference type="EMBL" id="NGFO01000019">
    <property type="protein sequence ID" value="OUC77563.1"/>
    <property type="molecule type" value="Genomic_DNA"/>
</dbReference>
<feature type="transmembrane region" description="Helical" evidence="6">
    <location>
        <begin position="356"/>
        <end position="380"/>
    </location>
</feature>
<accession>A0A243Q7R4</accession>
<feature type="transmembrane region" description="Helical" evidence="6">
    <location>
        <begin position="264"/>
        <end position="288"/>
    </location>
</feature>
<feature type="transmembrane region" description="Helical" evidence="6">
    <location>
        <begin position="148"/>
        <end position="168"/>
    </location>
</feature>
<feature type="transmembrane region" description="Helical" evidence="6">
    <location>
        <begin position="60"/>
        <end position="78"/>
    </location>
</feature>
<evidence type="ECO:0000256" key="4">
    <source>
        <dbReference type="ARBA" id="ARBA00023136"/>
    </source>
</evidence>
<gene>
    <name evidence="8" type="ORF">CA982_16250</name>
</gene>
<dbReference type="AlphaFoldDB" id="A0A243Q7R4"/>
<feature type="transmembrane region" description="Helical" evidence="6">
    <location>
        <begin position="90"/>
        <end position="109"/>
    </location>
</feature>
<dbReference type="PANTHER" id="PTHR23508:SF10">
    <property type="entry name" value="CARBOXYLIC ACID TRANSPORTER PROTEIN HOMOLOG"/>
    <property type="match status" value="1"/>
</dbReference>
<dbReference type="GO" id="GO:0005886">
    <property type="term" value="C:plasma membrane"/>
    <property type="evidence" value="ECO:0007669"/>
    <property type="project" value="UniProtKB-SubCell"/>
</dbReference>
<sequence length="452" mass="45763">MSGPTLNSSPNNSAPAVDRPNWPVLILAFVAVVLDGYDTIALGLSVPALKEDWGVPASHFTPALSLTSLGVALGYIAVGRLTARFGCRKVILVAVVVFTIGSLLTAWAGNIVELSALRLITGFGLGAVMPAAVAQATALNPARHRQSIAVFVTMGISLGALIAGVLGSQLVSAYGWPSVFIVGAAASALLLPFLWLWLPDERALTGVVAGSEARHHAAVARLFDPAVRGRTLLLWGFAFMVFSVFYIFSSWLPTLLTSYGFSTGLAPLGSAALGVGSIIGAGILIVGATRFRMSSVLAGTTVAAIAFLILSAFLGSDKALLLLVFGGVGLGLQAGMIGQAAVAVSIYPQATAATGVGWASSMGRLGSVVGPIVGGALIGLGLSTSAIVLIACAPVAIALGLILLLRRTEPKVSDDAAGTGRLDGPDTGDRTTVGGPAMTSQTMNGHAIGGQA</sequence>
<keyword evidence="4 6" id="KW-0472">Membrane</keyword>
<dbReference type="Gene3D" id="1.20.1250.20">
    <property type="entry name" value="MFS general substrate transporter like domains"/>
    <property type="match status" value="2"/>
</dbReference>
<comment type="subcellular location">
    <subcellularLocation>
        <location evidence="1">Cell membrane</location>
        <topology evidence="1">Multi-pass membrane protein</topology>
    </subcellularLocation>
</comment>
<feature type="transmembrane region" description="Helical" evidence="6">
    <location>
        <begin position="174"/>
        <end position="198"/>
    </location>
</feature>
<feature type="transmembrane region" description="Helical" evidence="6">
    <location>
        <begin position="115"/>
        <end position="136"/>
    </location>
</feature>
<name>A0A243Q7R4_9ACTN</name>
<keyword evidence="3 6" id="KW-1133">Transmembrane helix</keyword>
<evidence type="ECO:0000256" key="1">
    <source>
        <dbReference type="ARBA" id="ARBA00004651"/>
    </source>
</evidence>
<feature type="domain" description="Major facilitator superfamily (MFS) profile" evidence="7">
    <location>
        <begin position="24"/>
        <end position="409"/>
    </location>
</feature>
<dbReference type="SUPFAM" id="SSF103473">
    <property type="entry name" value="MFS general substrate transporter"/>
    <property type="match status" value="1"/>
</dbReference>
<dbReference type="STRING" id="417102.CA982_16250"/>
<dbReference type="RefSeq" id="WP_086536318.1">
    <property type="nucleotide sequence ID" value="NZ_NGFO01000019.1"/>
</dbReference>
<organism evidence="8 9">
    <name type="scientific">Gordonia lacunae</name>
    <dbReference type="NCBI Taxonomy" id="417102"/>
    <lineage>
        <taxon>Bacteria</taxon>
        <taxon>Bacillati</taxon>
        <taxon>Actinomycetota</taxon>
        <taxon>Actinomycetes</taxon>
        <taxon>Mycobacteriales</taxon>
        <taxon>Gordoniaceae</taxon>
        <taxon>Gordonia</taxon>
    </lineage>
</organism>
<proteinExistence type="predicted"/>
<feature type="transmembrane region" description="Helical" evidence="6">
    <location>
        <begin position="232"/>
        <end position="252"/>
    </location>
</feature>
<comment type="caution">
    <text evidence="8">The sequence shown here is derived from an EMBL/GenBank/DDBJ whole genome shotgun (WGS) entry which is preliminary data.</text>
</comment>
<dbReference type="PANTHER" id="PTHR23508">
    <property type="entry name" value="CARBOXYLIC ACID TRANSPORTER PROTEIN HOMOLOG"/>
    <property type="match status" value="1"/>
</dbReference>
<evidence type="ECO:0000256" key="3">
    <source>
        <dbReference type="ARBA" id="ARBA00022989"/>
    </source>
</evidence>
<dbReference type="GO" id="GO:0046943">
    <property type="term" value="F:carboxylic acid transmembrane transporter activity"/>
    <property type="evidence" value="ECO:0007669"/>
    <property type="project" value="TreeGrafter"/>
</dbReference>
<feature type="transmembrane region" description="Helical" evidence="6">
    <location>
        <begin position="295"/>
        <end position="314"/>
    </location>
</feature>
<dbReference type="Proteomes" id="UP000194632">
    <property type="component" value="Unassembled WGS sequence"/>
</dbReference>
<evidence type="ECO:0000313" key="9">
    <source>
        <dbReference type="Proteomes" id="UP000194632"/>
    </source>
</evidence>
<dbReference type="Pfam" id="PF07690">
    <property type="entry name" value="MFS_1"/>
    <property type="match status" value="1"/>
</dbReference>
<dbReference type="PROSITE" id="PS50850">
    <property type="entry name" value="MFS"/>
    <property type="match status" value="1"/>
</dbReference>
<feature type="transmembrane region" description="Helical" evidence="6">
    <location>
        <begin position="386"/>
        <end position="405"/>
    </location>
</feature>
<feature type="region of interest" description="Disordered" evidence="5">
    <location>
        <begin position="413"/>
        <end position="452"/>
    </location>
</feature>
<dbReference type="InterPro" id="IPR011701">
    <property type="entry name" value="MFS"/>
</dbReference>
<dbReference type="InterPro" id="IPR020846">
    <property type="entry name" value="MFS_dom"/>
</dbReference>
<protein>
    <submittedName>
        <fullName evidence="8">MFS transporter</fullName>
    </submittedName>
</protein>
<keyword evidence="2 6" id="KW-0812">Transmembrane</keyword>
<evidence type="ECO:0000313" key="8">
    <source>
        <dbReference type="EMBL" id="OUC77563.1"/>
    </source>
</evidence>
<keyword evidence="9" id="KW-1185">Reference proteome</keyword>
<evidence type="ECO:0000256" key="6">
    <source>
        <dbReference type="SAM" id="Phobius"/>
    </source>
</evidence>
<reference evidence="8 9" key="1">
    <citation type="submission" date="2017-05" db="EMBL/GenBank/DDBJ databases">
        <title>Biotechnological potential of actinobacteria isolated from South African environments.</title>
        <authorList>
            <person name="Le Roes-Hill M."/>
            <person name="Prins A."/>
            <person name="Durrell K.A."/>
        </authorList>
    </citation>
    <scope>NUCLEOTIDE SEQUENCE [LARGE SCALE GENOMIC DNA]</scope>
    <source>
        <strain evidence="8">BS2</strain>
    </source>
</reference>
<dbReference type="OrthoDB" id="9109650at2"/>
<dbReference type="InterPro" id="IPR036259">
    <property type="entry name" value="MFS_trans_sf"/>
</dbReference>
<evidence type="ECO:0000256" key="5">
    <source>
        <dbReference type="SAM" id="MobiDB-lite"/>
    </source>
</evidence>
<evidence type="ECO:0000256" key="2">
    <source>
        <dbReference type="ARBA" id="ARBA00022692"/>
    </source>
</evidence>